<dbReference type="InterPro" id="IPR047852">
    <property type="entry name" value="NoBody"/>
</dbReference>
<reference evidence="2" key="1">
    <citation type="submission" date="2019-03" db="EMBL/GenBank/DDBJ databases">
        <title>Genome sequencing and reference-guided assembly of Black Bengal Goat (Capra hircus).</title>
        <authorList>
            <person name="Siddiki A.Z."/>
            <person name="Baten A."/>
            <person name="Billah M."/>
            <person name="Alam M.A.U."/>
            <person name="Shawrob K.S.M."/>
            <person name="Saha S."/>
            <person name="Chowdhury M."/>
            <person name="Rahman A.H."/>
            <person name="Stear M."/>
            <person name="Miah G."/>
            <person name="Das G.B."/>
            <person name="Hossain M.M."/>
            <person name="Kumkum M."/>
            <person name="Islam M.S."/>
            <person name="Mollah A.M."/>
            <person name="Ahsan A."/>
            <person name="Tusar F."/>
            <person name="Khan M.K.I."/>
        </authorList>
    </citation>
    <scope>NUCLEOTIDE SEQUENCE [LARGE SCALE GENOMIC DNA]</scope>
</reference>
<dbReference type="Pfam" id="PF21949">
    <property type="entry name" value="NoBody"/>
    <property type="match status" value="1"/>
</dbReference>
<name>A0A8C2RTG1_CAPHI</name>
<proteinExistence type="predicted"/>
<protein>
    <submittedName>
        <fullName evidence="2">Uncharacterized protein</fullName>
    </submittedName>
</protein>
<evidence type="ECO:0000313" key="2">
    <source>
        <dbReference type="Ensembl" id="ENSCHIP00010033566.1"/>
    </source>
</evidence>
<reference evidence="2" key="2">
    <citation type="submission" date="2025-08" db="UniProtKB">
        <authorList>
            <consortium name="Ensembl"/>
        </authorList>
    </citation>
    <scope>IDENTIFICATION</scope>
</reference>
<organism evidence="2">
    <name type="scientific">Capra hircus</name>
    <name type="common">Goat</name>
    <dbReference type="NCBI Taxonomy" id="9925"/>
    <lineage>
        <taxon>Eukaryota</taxon>
        <taxon>Metazoa</taxon>
        <taxon>Chordata</taxon>
        <taxon>Craniata</taxon>
        <taxon>Vertebrata</taxon>
        <taxon>Euteleostomi</taxon>
        <taxon>Mammalia</taxon>
        <taxon>Eutheria</taxon>
        <taxon>Laurasiatheria</taxon>
        <taxon>Artiodactyla</taxon>
        <taxon>Ruminantia</taxon>
        <taxon>Pecora</taxon>
        <taxon>Bovidae</taxon>
        <taxon>Caprinae</taxon>
        <taxon>Capra</taxon>
    </lineage>
</organism>
<accession>A0A8C2RTG1</accession>
<evidence type="ECO:0000256" key="1">
    <source>
        <dbReference type="SAM" id="MobiDB-lite"/>
    </source>
</evidence>
<dbReference type="Ensembl" id="ENSCHIT00010047207.1">
    <property type="protein sequence ID" value="ENSCHIP00010033566.1"/>
    <property type="gene ID" value="ENSCHIG00010024954.1"/>
</dbReference>
<feature type="region of interest" description="Disordered" evidence="1">
    <location>
        <begin position="1"/>
        <end position="22"/>
    </location>
</feature>
<dbReference type="AlphaFoldDB" id="A0A8C2RTG1"/>
<sequence>MGNQLCTSGRSPGNRQETQPSKQCCLLAPEWDYPERAPNGSRIPLLPHLLQHHQAEVTPTSSREAVNVPL</sequence>